<sequence length="174" mass="19057">MDPRIGRRPRRAVFVGERSTMSSADIRLLADWDLAAAPERVWEALMRPAEWPQWWPTVTRAVVLAPGDASGVGARLAFEWRTALPVRLAFEVLTTRVEPLALIGGEASGALTGRGAWLIRPTGSGTRVRYDWTMTVSAPGMRLAAPLARKAFAWNHAAAMRQGRDGLARRLGCA</sequence>
<gene>
    <name evidence="1" type="ORF">GJ689_14655</name>
</gene>
<name>A0A9X4XLQ0_9BRAD</name>
<protein>
    <recommendedName>
        <fullName evidence="3">Polyketide cyclase</fullName>
    </recommendedName>
</protein>
<dbReference type="SUPFAM" id="SSF55961">
    <property type="entry name" value="Bet v1-like"/>
    <property type="match status" value="1"/>
</dbReference>
<accession>A0A9X4XLQ0</accession>
<evidence type="ECO:0008006" key="3">
    <source>
        <dbReference type="Google" id="ProtNLM"/>
    </source>
</evidence>
<dbReference type="InterPro" id="IPR019587">
    <property type="entry name" value="Polyketide_cyclase/dehydratase"/>
</dbReference>
<proteinExistence type="predicted"/>
<dbReference type="Proteomes" id="UP000438991">
    <property type="component" value="Unassembled WGS sequence"/>
</dbReference>
<evidence type="ECO:0000313" key="2">
    <source>
        <dbReference type="Proteomes" id="UP000438991"/>
    </source>
</evidence>
<dbReference type="Gene3D" id="3.30.530.20">
    <property type="match status" value="1"/>
</dbReference>
<dbReference type="InterPro" id="IPR023393">
    <property type="entry name" value="START-like_dom_sf"/>
</dbReference>
<dbReference type="EMBL" id="WNKV01000010">
    <property type="protein sequence ID" value="MTW17443.1"/>
    <property type="molecule type" value="Genomic_DNA"/>
</dbReference>
<dbReference type="AlphaFoldDB" id="A0A9X4XLQ0"/>
<dbReference type="Pfam" id="PF10604">
    <property type="entry name" value="Polyketide_cyc2"/>
    <property type="match status" value="1"/>
</dbReference>
<dbReference type="CDD" id="cd07824">
    <property type="entry name" value="SRPBCC_6"/>
    <property type="match status" value="1"/>
</dbReference>
<evidence type="ECO:0000313" key="1">
    <source>
        <dbReference type="EMBL" id="MTW17443.1"/>
    </source>
</evidence>
<reference evidence="1 2" key="1">
    <citation type="submission" date="2019-11" db="EMBL/GenBank/DDBJ databases">
        <title>Whole-genome sequence of Rhodoplanes serenus DSM 18633, type strain.</title>
        <authorList>
            <person name="Kyndt J.A."/>
            <person name="Meyer T.E."/>
        </authorList>
    </citation>
    <scope>NUCLEOTIDE SEQUENCE [LARGE SCALE GENOMIC DNA]</scope>
    <source>
        <strain evidence="1 2">DSM 18633</strain>
    </source>
</reference>
<organism evidence="1 2">
    <name type="scientific">Rhodoplanes serenus</name>
    <dbReference type="NCBI Taxonomy" id="200615"/>
    <lineage>
        <taxon>Bacteria</taxon>
        <taxon>Pseudomonadati</taxon>
        <taxon>Pseudomonadota</taxon>
        <taxon>Alphaproteobacteria</taxon>
        <taxon>Hyphomicrobiales</taxon>
        <taxon>Nitrobacteraceae</taxon>
        <taxon>Rhodoplanes</taxon>
    </lineage>
</organism>
<comment type="caution">
    <text evidence="1">The sequence shown here is derived from an EMBL/GenBank/DDBJ whole genome shotgun (WGS) entry which is preliminary data.</text>
</comment>